<dbReference type="InterPro" id="IPR002104">
    <property type="entry name" value="Integrase_catalytic"/>
</dbReference>
<evidence type="ECO:0000313" key="5">
    <source>
        <dbReference type="EMBL" id="CAA9385251.1"/>
    </source>
</evidence>
<reference evidence="5" key="1">
    <citation type="submission" date="2020-02" db="EMBL/GenBank/DDBJ databases">
        <authorList>
            <person name="Meier V. D."/>
        </authorList>
    </citation>
    <scope>NUCLEOTIDE SEQUENCE</scope>
    <source>
        <strain evidence="5">AVDCRST_MAG35</strain>
    </source>
</reference>
<dbReference type="GO" id="GO:0015074">
    <property type="term" value="P:DNA integration"/>
    <property type="evidence" value="ECO:0007669"/>
    <property type="project" value="UniProtKB-KW"/>
</dbReference>
<proteinExistence type="predicted"/>
<dbReference type="Gene3D" id="1.10.443.10">
    <property type="entry name" value="Intergrase catalytic core"/>
    <property type="match status" value="1"/>
</dbReference>
<dbReference type="PANTHER" id="PTHR30349">
    <property type="entry name" value="PHAGE INTEGRASE-RELATED"/>
    <property type="match status" value="1"/>
</dbReference>
<organism evidence="5">
    <name type="scientific">uncultured Quadrisphaera sp</name>
    <dbReference type="NCBI Taxonomy" id="904978"/>
    <lineage>
        <taxon>Bacteria</taxon>
        <taxon>Bacillati</taxon>
        <taxon>Actinomycetota</taxon>
        <taxon>Actinomycetes</taxon>
        <taxon>Kineosporiales</taxon>
        <taxon>Kineosporiaceae</taxon>
        <taxon>Quadrisphaera</taxon>
        <taxon>environmental samples</taxon>
    </lineage>
</organism>
<feature type="domain" description="Tyr recombinase" evidence="4">
    <location>
        <begin position="38"/>
        <end position="225"/>
    </location>
</feature>
<sequence>TLARRTASVRTFTAWAVRAGHLPADPALRLATPKRSRTLPTVLRAEQATRLMDLAAVRADDDDPVHLRDRAAVELLYATGARVGELVGLDVDDVDLDRRTLRVLGKGDKERVVPFGVPARRAVEEWLARGRPPLATPASGPALLLGARGGRVGQRQVRDAVHALLGALGEGVDAAPHALRHTAATHLLDGGADLRTVQELLGHASLASTQVYTHVSVERLRRGFQQAHPRA</sequence>
<dbReference type="GO" id="GO:0005737">
    <property type="term" value="C:cytoplasm"/>
    <property type="evidence" value="ECO:0007669"/>
    <property type="project" value="UniProtKB-SubCell"/>
</dbReference>
<protein>
    <submittedName>
        <fullName evidence="5">Site-specific tyrosine recombinase XerC</fullName>
    </submittedName>
</protein>
<dbReference type="EMBL" id="CADCUY010000019">
    <property type="protein sequence ID" value="CAA9385251.1"/>
    <property type="molecule type" value="Genomic_DNA"/>
</dbReference>
<evidence type="ECO:0000259" key="4">
    <source>
        <dbReference type="PROSITE" id="PS51898"/>
    </source>
</evidence>
<dbReference type="PANTHER" id="PTHR30349:SF77">
    <property type="entry name" value="TYROSINE RECOMBINASE XERC"/>
    <property type="match status" value="1"/>
</dbReference>
<dbReference type="Pfam" id="PF00589">
    <property type="entry name" value="Phage_integrase"/>
    <property type="match status" value="1"/>
</dbReference>
<keyword evidence="2" id="KW-0229">DNA integration</keyword>
<name>A0A6J4NG41_9ACTN</name>
<dbReference type="InterPro" id="IPR013762">
    <property type="entry name" value="Integrase-like_cat_sf"/>
</dbReference>
<comment type="subcellular location">
    <subcellularLocation>
        <location evidence="1">Cytoplasm</location>
    </subcellularLocation>
</comment>
<dbReference type="SUPFAM" id="SSF56349">
    <property type="entry name" value="DNA breaking-rejoining enzymes"/>
    <property type="match status" value="1"/>
</dbReference>
<evidence type="ECO:0000256" key="1">
    <source>
        <dbReference type="ARBA" id="ARBA00004496"/>
    </source>
</evidence>
<accession>A0A6J4NG41</accession>
<dbReference type="PROSITE" id="PS51898">
    <property type="entry name" value="TYR_RECOMBINASE"/>
    <property type="match status" value="1"/>
</dbReference>
<evidence type="ECO:0000256" key="3">
    <source>
        <dbReference type="ARBA" id="ARBA00023172"/>
    </source>
</evidence>
<feature type="non-terminal residue" evidence="5">
    <location>
        <position position="1"/>
    </location>
</feature>
<gene>
    <name evidence="5" type="ORF">AVDCRST_MAG35-86</name>
</gene>
<keyword evidence="3" id="KW-0233">DNA recombination</keyword>
<dbReference type="InterPro" id="IPR050090">
    <property type="entry name" value="Tyrosine_recombinase_XerCD"/>
</dbReference>
<dbReference type="AlphaFoldDB" id="A0A6J4NG41"/>
<dbReference type="GO" id="GO:0006310">
    <property type="term" value="P:DNA recombination"/>
    <property type="evidence" value="ECO:0007669"/>
    <property type="project" value="UniProtKB-KW"/>
</dbReference>
<dbReference type="GO" id="GO:0003677">
    <property type="term" value="F:DNA binding"/>
    <property type="evidence" value="ECO:0007669"/>
    <property type="project" value="InterPro"/>
</dbReference>
<evidence type="ECO:0000256" key="2">
    <source>
        <dbReference type="ARBA" id="ARBA00022908"/>
    </source>
</evidence>
<dbReference type="InterPro" id="IPR011010">
    <property type="entry name" value="DNA_brk_join_enz"/>
</dbReference>